<keyword evidence="3" id="KW-1185">Reference proteome</keyword>
<dbReference type="PANTHER" id="PTHR36775">
    <property type="entry name" value="LYR MOTIF PROTEIN"/>
    <property type="match status" value="1"/>
</dbReference>
<dbReference type="AlphaFoldDB" id="A0A0K9PDL4"/>
<dbReference type="EMBL" id="LFYR01000981">
    <property type="protein sequence ID" value="KMZ66337.1"/>
    <property type="molecule type" value="Genomic_DNA"/>
</dbReference>
<dbReference type="STRING" id="29655.A0A0K9PDL4"/>
<dbReference type="Proteomes" id="UP000036987">
    <property type="component" value="Unassembled WGS sequence"/>
</dbReference>
<sequence length="282" mass="30868">MMSRYRHAVESCMSQLQEWKPFQIDPPHPSPISVVPTSYPLYSSKHSVSDPSIDRGAEVASMDFSKLTLADDPRVFKYFERKRRRHRTGSRSVSGRSSDRSGRRTKRCCSMGGGGSGAYATCSDFPVLGGGTDSSGEMFMNGDVNWGSDASEAKISRNDARDLGGSGGGGGGGGSVTDRDGMGFMVFQSSIGVASDLSVNDPGYGSETGYKGDAEFGYDEFDEEEDDGRLSFWDNRVGDHNRMELGSNTTMTTITFHDKSHSRCRRKKDFGNYLSIRKIKRA</sequence>
<feature type="region of interest" description="Disordered" evidence="1">
    <location>
        <begin position="82"/>
        <end position="109"/>
    </location>
</feature>
<dbReference type="OrthoDB" id="1913313at2759"/>
<proteinExistence type="predicted"/>
<comment type="caution">
    <text evidence="2">The sequence shown here is derived from an EMBL/GenBank/DDBJ whole genome shotgun (WGS) entry which is preliminary data.</text>
</comment>
<evidence type="ECO:0000256" key="1">
    <source>
        <dbReference type="SAM" id="MobiDB-lite"/>
    </source>
</evidence>
<name>A0A0K9PDL4_ZOSMR</name>
<evidence type="ECO:0000313" key="3">
    <source>
        <dbReference type="Proteomes" id="UP000036987"/>
    </source>
</evidence>
<organism evidence="2 3">
    <name type="scientific">Zostera marina</name>
    <name type="common">Eelgrass</name>
    <dbReference type="NCBI Taxonomy" id="29655"/>
    <lineage>
        <taxon>Eukaryota</taxon>
        <taxon>Viridiplantae</taxon>
        <taxon>Streptophyta</taxon>
        <taxon>Embryophyta</taxon>
        <taxon>Tracheophyta</taxon>
        <taxon>Spermatophyta</taxon>
        <taxon>Magnoliopsida</taxon>
        <taxon>Liliopsida</taxon>
        <taxon>Zosteraceae</taxon>
        <taxon>Zostera</taxon>
    </lineage>
</organism>
<evidence type="ECO:0000313" key="2">
    <source>
        <dbReference type="EMBL" id="KMZ66337.1"/>
    </source>
</evidence>
<dbReference type="OMA" id="IDSCMLQ"/>
<dbReference type="PANTHER" id="PTHR36775:SF1">
    <property type="entry name" value="LYR MOTIF PROTEIN"/>
    <property type="match status" value="1"/>
</dbReference>
<gene>
    <name evidence="2" type="ORF">ZOSMA_2G03540</name>
</gene>
<protein>
    <submittedName>
        <fullName evidence="2">Uncharacterized protein</fullName>
    </submittedName>
</protein>
<accession>A0A0K9PDL4</accession>
<reference evidence="3" key="1">
    <citation type="journal article" date="2016" name="Nature">
        <title>The genome of the seagrass Zostera marina reveals angiosperm adaptation to the sea.</title>
        <authorList>
            <person name="Olsen J.L."/>
            <person name="Rouze P."/>
            <person name="Verhelst B."/>
            <person name="Lin Y.-C."/>
            <person name="Bayer T."/>
            <person name="Collen J."/>
            <person name="Dattolo E."/>
            <person name="De Paoli E."/>
            <person name="Dittami S."/>
            <person name="Maumus F."/>
            <person name="Michel G."/>
            <person name="Kersting A."/>
            <person name="Lauritano C."/>
            <person name="Lohaus R."/>
            <person name="Toepel M."/>
            <person name="Tonon T."/>
            <person name="Vanneste K."/>
            <person name="Amirebrahimi M."/>
            <person name="Brakel J."/>
            <person name="Bostroem C."/>
            <person name="Chovatia M."/>
            <person name="Grimwood J."/>
            <person name="Jenkins J.W."/>
            <person name="Jueterbock A."/>
            <person name="Mraz A."/>
            <person name="Stam W.T."/>
            <person name="Tice H."/>
            <person name="Bornberg-Bauer E."/>
            <person name="Green P.J."/>
            <person name="Pearson G.A."/>
            <person name="Procaccini G."/>
            <person name="Duarte C.M."/>
            <person name="Schmutz J."/>
            <person name="Reusch T.B.H."/>
            <person name="Van de Peer Y."/>
        </authorList>
    </citation>
    <scope>NUCLEOTIDE SEQUENCE [LARGE SCALE GENOMIC DNA]</scope>
    <source>
        <strain evidence="3">cv. Finnish</strain>
    </source>
</reference>